<sequence>MAGGIGTMCLLIPMEAASRMKDHRWLTVTIAAFLALGLALQALCLMTTGRLEAWNFSNPALYAWLQELFTR</sequence>
<keyword evidence="1" id="KW-0472">Membrane</keyword>
<gene>
    <name evidence="2" type="ORF">HF843_04930</name>
</gene>
<protein>
    <submittedName>
        <fullName evidence="2">Uncharacterized protein</fullName>
    </submittedName>
</protein>
<proteinExistence type="predicted"/>
<feature type="transmembrane region" description="Helical" evidence="1">
    <location>
        <begin position="26"/>
        <end position="46"/>
    </location>
</feature>
<evidence type="ECO:0000313" key="3">
    <source>
        <dbReference type="Proteomes" id="UP000583419"/>
    </source>
</evidence>
<dbReference type="AlphaFoldDB" id="A0A848D6J9"/>
<dbReference type="Proteomes" id="UP000583419">
    <property type="component" value="Unassembled WGS sequence"/>
</dbReference>
<keyword evidence="1" id="KW-0812">Transmembrane</keyword>
<comment type="caution">
    <text evidence="2">The sequence shown here is derived from an EMBL/GenBank/DDBJ whole genome shotgun (WGS) entry which is preliminary data.</text>
</comment>
<accession>A0A848D6J9</accession>
<evidence type="ECO:0000256" key="1">
    <source>
        <dbReference type="SAM" id="Phobius"/>
    </source>
</evidence>
<evidence type="ECO:0000313" key="2">
    <source>
        <dbReference type="EMBL" id="NMF02520.1"/>
    </source>
</evidence>
<organism evidence="2 3">
    <name type="scientific">Bifidobacterium boum</name>
    <dbReference type="NCBI Taxonomy" id="78343"/>
    <lineage>
        <taxon>Bacteria</taxon>
        <taxon>Bacillati</taxon>
        <taxon>Actinomycetota</taxon>
        <taxon>Actinomycetes</taxon>
        <taxon>Bifidobacteriales</taxon>
        <taxon>Bifidobacteriaceae</taxon>
        <taxon>Bifidobacterium</taxon>
    </lineage>
</organism>
<name>A0A848D6J9_9BIFI</name>
<reference evidence="2 3" key="1">
    <citation type="submission" date="2020-04" db="EMBL/GenBank/DDBJ databases">
        <authorList>
            <person name="Hitch T.C.A."/>
            <person name="Wylensek D."/>
            <person name="Clavel T."/>
        </authorList>
    </citation>
    <scope>NUCLEOTIDE SEQUENCE [LARGE SCALE GENOMIC DNA]</scope>
    <source>
        <strain evidence="2 3">WCA-130-P53-4B</strain>
    </source>
</reference>
<dbReference type="RefSeq" id="WP_168973527.1">
    <property type="nucleotide sequence ID" value="NZ_JABAGJ010000005.1"/>
</dbReference>
<dbReference type="EMBL" id="JABAGJ010000005">
    <property type="protein sequence ID" value="NMF02520.1"/>
    <property type="molecule type" value="Genomic_DNA"/>
</dbReference>
<keyword evidence="1" id="KW-1133">Transmembrane helix</keyword>